<evidence type="ECO:0000259" key="2">
    <source>
        <dbReference type="Pfam" id="PF00582"/>
    </source>
</evidence>
<evidence type="ECO:0000256" key="1">
    <source>
        <dbReference type="SAM" id="MobiDB-lite"/>
    </source>
</evidence>
<dbReference type="Pfam" id="PF00582">
    <property type="entry name" value="Usp"/>
    <property type="match status" value="1"/>
</dbReference>
<dbReference type="CDD" id="cd00293">
    <property type="entry name" value="USP-like"/>
    <property type="match status" value="1"/>
</dbReference>
<dbReference type="SUPFAM" id="SSF52402">
    <property type="entry name" value="Adenine nucleotide alpha hydrolases-like"/>
    <property type="match status" value="1"/>
</dbReference>
<dbReference type="RefSeq" id="WP_054582942.1">
    <property type="nucleotide sequence ID" value="NZ_LGUC01000001.1"/>
</dbReference>
<sequence>MTLVVPFDGSDLAESALVRATAFDAVFDEGVVAVTVVPRENTEYARGADWIEDDEYFDLSTVVGRLEDHVESIAPDARYRYETVGQYASAGTITKRVRRIARDEDASIVVVGSENAGHLTVSISSIGGGIAADDAYDVLIVRSQHPSKVEKVQEASPTTGRSGPDSTE</sequence>
<comment type="caution">
    <text evidence="3">The sequence shown here is derived from an EMBL/GenBank/DDBJ whole genome shotgun (WGS) entry which is preliminary data.</text>
</comment>
<evidence type="ECO:0000313" key="3">
    <source>
        <dbReference type="EMBL" id="KPN29727.1"/>
    </source>
</evidence>
<evidence type="ECO:0000313" key="4">
    <source>
        <dbReference type="Proteomes" id="UP000050535"/>
    </source>
</evidence>
<reference evidence="4" key="1">
    <citation type="submission" date="2013-11" db="EMBL/GenBank/DDBJ databases">
        <authorList>
            <person name="Hoang H.T."/>
            <person name="Killian M.L."/>
            <person name="Madson D.M."/>
            <person name="Arruda P.H.E."/>
            <person name="Sun D."/>
            <person name="Schwartz K.J."/>
            <person name="Yoon K."/>
        </authorList>
    </citation>
    <scope>NUCLEOTIDE SEQUENCE [LARGE SCALE GENOMIC DNA]</scope>
    <source>
        <strain evidence="4">CDK2</strain>
    </source>
</reference>
<organism evidence="3 4">
    <name type="scientific">Halolamina pelagica</name>
    <dbReference type="NCBI Taxonomy" id="699431"/>
    <lineage>
        <taxon>Archaea</taxon>
        <taxon>Methanobacteriati</taxon>
        <taxon>Methanobacteriota</taxon>
        <taxon>Stenosarchaea group</taxon>
        <taxon>Halobacteria</taxon>
        <taxon>Halobacteriales</taxon>
        <taxon>Haloferacaceae</taxon>
    </lineage>
</organism>
<dbReference type="EMBL" id="LGUC01000001">
    <property type="protein sequence ID" value="KPN29727.1"/>
    <property type="molecule type" value="Genomic_DNA"/>
</dbReference>
<dbReference type="InterPro" id="IPR014729">
    <property type="entry name" value="Rossmann-like_a/b/a_fold"/>
</dbReference>
<feature type="domain" description="UspA" evidence="2">
    <location>
        <begin position="2"/>
        <end position="141"/>
    </location>
</feature>
<proteinExistence type="predicted"/>
<feature type="compositionally biased region" description="Polar residues" evidence="1">
    <location>
        <begin position="155"/>
        <end position="168"/>
    </location>
</feature>
<dbReference type="STRING" id="699431.SY89_00442"/>
<keyword evidence="4" id="KW-1185">Reference proteome</keyword>
<accession>A0A0P7HSS0</accession>
<dbReference type="OrthoDB" id="193961at2157"/>
<name>A0A0P7HSS0_9EURY</name>
<feature type="region of interest" description="Disordered" evidence="1">
    <location>
        <begin position="146"/>
        <end position="168"/>
    </location>
</feature>
<dbReference type="Proteomes" id="UP000050535">
    <property type="component" value="Unassembled WGS sequence"/>
</dbReference>
<protein>
    <submittedName>
        <fullName evidence="3">Universal stress protein family protein</fullName>
    </submittedName>
</protein>
<dbReference type="InterPro" id="IPR006016">
    <property type="entry name" value="UspA"/>
</dbReference>
<gene>
    <name evidence="3" type="ORF">SY89_00442</name>
</gene>
<dbReference type="Gene3D" id="3.40.50.620">
    <property type="entry name" value="HUPs"/>
    <property type="match status" value="1"/>
</dbReference>
<dbReference type="AlphaFoldDB" id="A0A0P7HSS0"/>